<evidence type="ECO:0000313" key="2">
    <source>
        <dbReference type="EMBL" id="KAK3595033.1"/>
    </source>
</evidence>
<sequence>MDKTQMSLVLLIALLGACSAQFNFKLPLNSNCDWRYDNVAWLEKDVCTDKLSYAADADTKYLSLPQNLEFANYISNTKKCATFDNWGMEATHPTYRYTNLCKSETVEIKAVWYTPIGSHRQACVVHPNQQLYYTRCWHPKYNTGRNSFLRQQCDIGAYGSNRDFSCVPGAFVEREVVIFCPEVQQYFFYHARIPTSCTCSMCGCGLDTKIANPPLLPAQGFVG</sequence>
<dbReference type="PROSITE" id="PS51257">
    <property type="entry name" value="PROKAR_LIPOPROTEIN"/>
    <property type="match status" value="1"/>
</dbReference>
<comment type="caution">
    <text evidence="2">The sequence shown here is derived from an EMBL/GenBank/DDBJ whole genome shotgun (WGS) entry which is preliminary data.</text>
</comment>
<accession>A0AAE0VY76</accession>
<evidence type="ECO:0000313" key="3">
    <source>
        <dbReference type="Proteomes" id="UP001195483"/>
    </source>
</evidence>
<evidence type="ECO:0000256" key="1">
    <source>
        <dbReference type="SAM" id="SignalP"/>
    </source>
</evidence>
<reference evidence="2" key="2">
    <citation type="journal article" date="2021" name="Genome Biol. Evol.">
        <title>Developing a high-quality reference genome for a parasitic bivalve with doubly uniparental inheritance (Bivalvia: Unionida).</title>
        <authorList>
            <person name="Smith C.H."/>
        </authorList>
    </citation>
    <scope>NUCLEOTIDE SEQUENCE</scope>
    <source>
        <strain evidence="2">CHS0354</strain>
        <tissue evidence="2">Mantle</tissue>
    </source>
</reference>
<reference evidence="2" key="3">
    <citation type="submission" date="2023-05" db="EMBL/GenBank/DDBJ databases">
        <authorList>
            <person name="Smith C.H."/>
        </authorList>
    </citation>
    <scope>NUCLEOTIDE SEQUENCE</scope>
    <source>
        <strain evidence="2">CHS0354</strain>
        <tissue evidence="2">Mantle</tissue>
    </source>
</reference>
<keyword evidence="3" id="KW-1185">Reference proteome</keyword>
<organism evidence="2 3">
    <name type="scientific">Potamilus streckersoni</name>
    <dbReference type="NCBI Taxonomy" id="2493646"/>
    <lineage>
        <taxon>Eukaryota</taxon>
        <taxon>Metazoa</taxon>
        <taxon>Spiralia</taxon>
        <taxon>Lophotrochozoa</taxon>
        <taxon>Mollusca</taxon>
        <taxon>Bivalvia</taxon>
        <taxon>Autobranchia</taxon>
        <taxon>Heteroconchia</taxon>
        <taxon>Palaeoheterodonta</taxon>
        <taxon>Unionida</taxon>
        <taxon>Unionoidea</taxon>
        <taxon>Unionidae</taxon>
        <taxon>Ambleminae</taxon>
        <taxon>Lampsilini</taxon>
        <taxon>Potamilus</taxon>
    </lineage>
</organism>
<protein>
    <submittedName>
        <fullName evidence="2">Uncharacterized protein</fullName>
    </submittedName>
</protein>
<dbReference type="Proteomes" id="UP001195483">
    <property type="component" value="Unassembled WGS sequence"/>
</dbReference>
<gene>
    <name evidence="2" type="ORF">CHS0354_002304</name>
</gene>
<dbReference type="EMBL" id="JAEAOA010000200">
    <property type="protein sequence ID" value="KAK3595033.1"/>
    <property type="molecule type" value="Genomic_DNA"/>
</dbReference>
<feature type="signal peptide" evidence="1">
    <location>
        <begin position="1"/>
        <end position="20"/>
    </location>
</feature>
<dbReference type="AlphaFoldDB" id="A0AAE0VY76"/>
<keyword evidence="1" id="KW-0732">Signal</keyword>
<proteinExistence type="predicted"/>
<name>A0AAE0VY76_9BIVA</name>
<reference evidence="2" key="1">
    <citation type="journal article" date="2021" name="Genome Biol. Evol.">
        <title>A High-Quality Reference Genome for a Parasitic Bivalve with Doubly Uniparental Inheritance (Bivalvia: Unionida).</title>
        <authorList>
            <person name="Smith C.H."/>
        </authorList>
    </citation>
    <scope>NUCLEOTIDE SEQUENCE</scope>
    <source>
        <strain evidence="2">CHS0354</strain>
    </source>
</reference>
<feature type="chain" id="PRO_5042010582" evidence="1">
    <location>
        <begin position="21"/>
        <end position="223"/>
    </location>
</feature>